<dbReference type="EMBL" id="NESQ01000319">
    <property type="protein sequence ID" value="PUU74175.1"/>
    <property type="molecule type" value="Genomic_DNA"/>
</dbReference>
<evidence type="ECO:0000313" key="3">
    <source>
        <dbReference type="EMBL" id="PUU74175.1"/>
    </source>
</evidence>
<dbReference type="OrthoDB" id="8954335at2759"/>
<keyword evidence="4" id="KW-1185">Reference proteome</keyword>
<organism evidence="3 4">
    <name type="scientific">Tuber borchii</name>
    <name type="common">White truffle</name>
    <dbReference type="NCBI Taxonomy" id="42251"/>
    <lineage>
        <taxon>Eukaryota</taxon>
        <taxon>Fungi</taxon>
        <taxon>Dikarya</taxon>
        <taxon>Ascomycota</taxon>
        <taxon>Pezizomycotina</taxon>
        <taxon>Pezizomycetes</taxon>
        <taxon>Pezizales</taxon>
        <taxon>Tuberaceae</taxon>
        <taxon>Tuber</taxon>
    </lineage>
</organism>
<dbReference type="Pfam" id="PF01926">
    <property type="entry name" value="MMR_HSR1"/>
    <property type="match status" value="1"/>
</dbReference>
<comment type="caution">
    <text evidence="3">The sequence shown here is derived from an EMBL/GenBank/DDBJ whole genome shotgun (WGS) entry which is preliminary data.</text>
</comment>
<feature type="domain" description="G" evidence="2">
    <location>
        <begin position="1"/>
        <end position="60"/>
    </location>
</feature>
<protein>
    <recommendedName>
        <fullName evidence="2">G domain-containing protein</fullName>
    </recommendedName>
</protein>
<dbReference type="InterPro" id="IPR006073">
    <property type="entry name" value="GTP-bd"/>
</dbReference>
<dbReference type="Proteomes" id="UP000244722">
    <property type="component" value="Unassembled WGS sequence"/>
</dbReference>
<sequence>MGVTGAGKSHFIREVTGNSGVEVSSDLYSCTNKVQSYSFGYAGARITLVDTPGFNSMNRSDTEVLQEIAEWTSATYRNEQLLSGIIYLHPITHTRIEGSVLKSLKMFQRLCGQEALENVFLTTTQWSRANWAEGEFRENRLRNSEFWGGLTKEGATLQRFAGTRESGLELIHRLMSNKPKPLRIQNQIVEQHMTLLETDAGKCINEALAAQAQEKKYKEELESLVRERQEAMKAKDEMKEILAVERAKAREKLEEVVAERCLLEGLYAEEAEKRPTEEKKRQEEIGERKKVVIVVDTESIAIPNDTTSGFASYSTGGRLVSGINDHEVSKSNAFEIEVYFQRTPTSVLRTSEGTVREMFDTGVVGTNHIILDGIYYRCESETPTEIGSQEFFIFSKG</sequence>
<reference evidence="3 4" key="1">
    <citation type="submission" date="2017-04" db="EMBL/GenBank/DDBJ databases">
        <title>Draft genome sequence of Tuber borchii Vittad., a whitish edible truffle.</title>
        <authorList>
            <consortium name="DOE Joint Genome Institute"/>
            <person name="Murat C."/>
            <person name="Kuo A."/>
            <person name="Barry K.W."/>
            <person name="Clum A."/>
            <person name="Dockter R.B."/>
            <person name="Fauchery L."/>
            <person name="Iotti M."/>
            <person name="Kohler A."/>
            <person name="Labutti K."/>
            <person name="Lindquist E.A."/>
            <person name="Lipzen A."/>
            <person name="Ohm R.A."/>
            <person name="Wang M."/>
            <person name="Grigoriev I.V."/>
            <person name="Zambonelli A."/>
            <person name="Martin F.M."/>
        </authorList>
    </citation>
    <scope>NUCLEOTIDE SEQUENCE [LARGE SCALE GENOMIC DNA]</scope>
    <source>
        <strain evidence="3 4">Tbo3840</strain>
    </source>
</reference>
<evidence type="ECO:0000259" key="2">
    <source>
        <dbReference type="Pfam" id="PF01926"/>
    </source>
</evidence>
<dbReference type="SUPFAM" id="SSF52540">
    <property type="entry name" value="P-loop containing nucleoside triphosphate hydrolases"/>
    <property type="match status" value="1"/>
</dbReference>
<gene>
    <name evidence="3" type="ORF">B9Z19DRAFT_1033627</name>
</gene>
<keyword evidence="1" id="KW-0175">Coiled coil</keyword>
<feature type="coiled-coil region" evidence="1">
    <location>
        <begin position="207"/>
        <end position="259"/>
    </location>
</feature>
<proteinExistence type="predicted"/>
<dbReference type="AlphaFoldDB" id="A0A2T6ZFB1"/>
<dbReference type="GO" id="GO:0005525">
    <property type="term" value="F:GTP binding"/>
    <property type="evidence" value="ECO:0007669"/>
    <property type="project" value="InterPro"/>
</dbReference>
<evidence type="ECO:0000313" key="4">
    <source>
        <dbReference type="Proteomes" id="UP000244722"/>
    </source>
</evidence>
<evidence type="ECO:0000256" key="1">
    <source>
        <dbReference type="SAM" id="Coils"/>
    </source>
</evidence>
<accession>A0A2T6ZFB1</accession>
<name>A0A2T6ZFB1_TUBBO</name>
<dbReference type="InterPro" id="IPR027417">
    <property type="entry name" value="P-loop_NTPase"/>
</dbReference>
<dbReference type="STRING" id="42251.A0A2T6ZFB1"/>
<dbReference type="Gene3D" id="3.40.50.300">
    <property type="entry name" value="P-loop containing nucleotide triphosphate hydrolases"/>
    <property type="match status" value="1"/>
</dbReference>